<keyword evidence="3" id="KW-0862">Zinc</keyword>
<evidence type="ECO:0000256" key="7">
    <source>
        <dbReference type="ARBA" id="ARBA00023170"/>
    </source>
</evidence>
<keyword evidence="8" id="KW-0539">Nucleus</keyword>
<keyword evidence="5" id="KW-0238">DNA-binding</keyword>
<dbReference type="EMBL" id="JAHRIQ010053813">
    <property type="protein sequence ID" value="MEQ2238752.1"/>
    <property type="molecule type" value="Genomic_DNA"/>
</dbReference>
<keyword evidence="4" id="KW-0805">Transcription regulation</keyword>
<keyword evidence="6" id="KW-0804">Transcription</keyword>
<keyword evidence="1" id="KW-0479">Metal-binding</keyword>
<dbReference type="InterPro" id="IPR001628">
    <property type="entry name" value="Znf_hrmn_rcpt"/>
</dbReference>
<evidence type="ECO:0000259" key="9">
    <source>
        <dbReference type="PROSITE" id="PS51030"/>
    </source>
</evidence>
<accession>A0ABV0U2G9</accession>
<dbReference type="Pfam" id="PF00105">
    <property type="entry name" value="zf-C4"/>
    <property type="match status" value="1"/>
</dbReference>
<dbReference type="PROSITE" id="PS00031">
    <property type="entry name" value="NUCLEAR_REC_DBD_1"/>
    <property type="match status" value="1"/>
</dbReference>
<dbReference type="Proteomes" id="UP001482620">
    <property type="component" value="Unassembled WGS sequence"/>
</dbReference>
<evidence type="ECO:0000256" key="4">
    <source>
        <dbReference type="ARBA" id="ARBA00023015"/>
    </source>
</evidence>
<evidence type="ECO:0000256" key="6">
    <source>
        <dbReference type="ARBA" id="ARBA00023163"/>
    </source>
</evidence>
<evidence type="ECO:0000256" key="5">
    <source>
        <dbReference type="ARBA" id="ARBA00023125"/>
    </source>
</evidence>
<organism evidence="10 11">
    <name type="scientific">Ilyodon furcidens</name>
    <name type="common">goldbreast splitfin</name>
    <dbReference type="NCBI Taxonomy" id="33524"/>
    <lineage>
        <taxon>Eukaryota</taxon>
        <taxon>Metazoa</taxon>
        <taxon>Chordata</taxon>
        <taxon>Craniata</taxon>
        <taxon>Vertebrata</taxon>
        <taxon>Euteleostomi</taxon>
        <taxon>Actinopterygii</taxon>
        <taxon>Neopterygii</taxon>
        <taxon>Teleostei</taxon>
        <taxon>Neoteleostei</taxon>
        <taxon>Acanthomorphata</taxon>
        <taxon>Ovalentaria</taxon>
        <taxon>Atherinomorphae</taxon>
        <taxon>Cyprinodontiformes</taxon>
        <taxon>Goodeidae</taxon>
        <taxon>Ilyodon</taxon>
    </lineage>
</organism>
<dbReference type="SUPFAM" id="SSF57716">
    <property type="entry name" value="Glucocorticoid receptor-like (DNA-binding domain)"/>
    <property type="match status" value="1"/>
</dbReference>
<comment type="caution">
    <text evidence="10">The sequence shown here is derived from an EMBL/GenBank/DDBJ whole genome shotgun (WGS) entry which is preliminary data.</text>
</comment>
<evidence type="ECO:0000256" key="2">
    <source>
        <dbReference type="ARBA" id="ARBA00022771"/>
    </source>
</evidence>
<keyword evidence="11" id="KW-1185">Reference proteome</keyword>
<keyword evidence="7" id="KW-0675">Receptor</keyword>
<dbReference type="PROSITE" id="PS51030">
    <property type="entry name" value="NUCLEAR_REC_DBD_2"/>
    <property type="match status" value="1"/>
</dbReference>
<dbReference type="PANTHER" id="PTHR48092">
    <property type="entry name" value="KNIRPS-RELATED PROTEIN-RELATED"/>
    <property type="match status" value="1"/>
</dbReference>
<dbReference type="InterPro" id="IPR013088">
    <property type="entry name" value="Znf_NHR/GATA"/>
</dbReference>
<feature type="domain" description="Nuclear receptor" evidence="9">
    <location>
        <begin position="24"/>
        <end position="73"/>
    </location>
</feature>
<sequence>MPNLKTFSSMYPFSSALRQPSSTAKVCLVCGDEASGCHYGVVTCGSCKVFFKRAVEAAAEVEKTRGKAKQSKG</sequence>
<protein>
    <recommendedName>
        <fullName evidence="9">Nuclear receptor domain-containing protein</fullName>
    </recommendedName>
</protein>
<name>A0ABV0U2G9_9TELE</name>
<dbReference type="InterPro" id="IPR050200">
    <property type="entry name" value="Nuclear_hormone_rcpt_NR3"/>
</dbReference>
<keyword evidence="2" id="KW-0863">Zinc-finger</keyword>
<evidence type="ECO:0000313" key="10">
    <source>
        <dbReference type="EMBL" id="MEQ2238752.1"/>
    </source>
</evidence>
<proteinExistence type="predicted"/>
<gene>
    <name evidence="10" type="ORF">ILYODFUR_036512</name>
</gene>
<evidence type="ECO:0000313" key="11">
    <source>
        <dbReference type="Proteomes" id="UP001482620"/>
    </source>
</evidence>
<dbReference type="Gene3D" id="3.30.50.10">
    <property type="entry name" value="Erythroid Transcription Factor GATA-1, subunit A"/>
    <property type="match status" value="1"/>
</dbReference>
<evidence type="ECO:0000256" key="1">
    <source>
        <dbReference type="ARBA" id="ARBA00022723"/>
    </source>
</evidence>
<dbReference type="PRINTS" id="PR00047">
    <property type="entry name" value="STROIDFINGER"/>
</dbReference>
<evidence type="ECO:0000256" key="8">
    <source>
        <dbReference type="ARBA" id="ARBA00023242"/>
    </source>
</evidence>
<evidence type="ECO:0000256" key="3">
    <source>
        <dbReference type="ARBA" id="ARBA00022833"/>
    </source>
</evidence>
<reference evidence="10 11" key="1">
    <citation type="submission" date="2021-06" db="EMBL/GenBank/DDBJ databases">
        <authorList>
            <person name="Palmer J.M."/>
        </authorList>
    </citation>
    <scope>NUCLEOTIDE SEQUENCE [LARGE SCALE GENOMIC DNA]</scope>
    <source>
        <strain evidence="11">if_2019</strain>
        <tissue evidence="10">Muscle</tissue>
    </source>
</reference>
<dbReference type="SMART" id="SM00399">
    <property type="entry name" value="ZnF_C4"/>
    <property type="match status" value="1"/>
</dbReference>